<dbReference type="SUPFAM" id="SSF55073">
    <property type="entry name" value="Nucleotide cyclase"/>
    <property type="match status" value="1"/>
</dbReference>
<evidence type="ECO:0000256" key="3">
    <source>
        <dbReference type="SAM" id="Phobius"/>
    </source>
</evidence>
<accession>A0ABU9T9L4</accession>
<feature type="transmembrane region" description="Helical" evidence="3">
    <location>
        <begin position="68"/>
        <end position="85"/>
    </location>
</feature>
<organism evidence="5 6">
    <name type="scientific">Ahrensia kielensis</name>
    <dbReference type="NCBI Taxonomy" id="76980"/>
    <lineage>
        <taxon>Bacteria</taxon>
        <taxon>Pseudomonadati</taxon>
        <taxon>Pseudomonadota</taxon>
        <taxon>Alphaproteobacteria</taxon>
        <taxon>Hyphomicrobiales</taxon>
        <taxon>Ahrensiaceae</taxon>
        <taxon>Ahrensia</taxon>
    </lineage>
</organism>
<dbReference type="PROSITE" id="PS50887">
    <property type="entry name" value="GGDEF"/>
    <property type="match status" value="1"/>
</dbReference>
<sequence>MSSQLYFQLITPLIFLVFAMGFGLIYRYTSDQDSARYFAISYLFGAIAFVLDICRSLIPGIIDNMVSNLAYMLSAGLFSVALMAHYRRKKPWAVLSIIGLVALCTSYYFMLIDDDMAVRALVLNFFGSLLLGYPVIALRGMKRRPIDRLIYWVVAFTVVQFQLRTIIVLMIEGSTLSEETYSGSLSAVTFQLLTSVSALLMALALFAMFGMEIVLKLRRNSETDILTGLLNRRGVEAKLPEFENALANGVKSHGVLVFDIDHFKEVNDTFGHSAGDEVLVACANLLKELKVEQSIVSRVGGEEFNVVLYNVDENTAKLVAEYACSAFSNLTHPAIDNKVVTVSIGVALWDVDASFAEATRKADTALYRAKSGGRNRVVVARTKIVQFQTRGAERRAS</sequence>
<comment type="caution">
    <text evidence="5">The sequence shown here is derived from an EMBL/GenBank/DDBJ whole genome shotgun (WGS) entry which is preliminary data.</text>
</comment>
<comment type="catalytic activity">
    <reaction evidence="2">
        <text>2 GTP = 3',3'-c-di-GMP + 2 diphosphate</text>
        <dbReference type="Rhea" id="RHEA:24898"/>
        <dbReference type="ChEBI" id="CHEBI:33019"/>
        <dbReference type="ChEBI" id="CHEBI:37565"/>
        <dbReference type="ChEBI" id="CHEBI:58805"/>
        <dbReference type="EC" id="2.7.7.65"/>
    </reaction>
</comment>
<feature type="transmembrane region" description="Helical" evidence="3">
    <location>
        <begin position="191"/>
        <end position="211"/>
    </location>
</feature>
<dbReference type="GO" id="GO:0052621">
    <property type="term" value="F:diguanylate cyclase activity"/>
    <property type="evidence" value="ECO:0007669"/>
    <property type="project" value="UniProtKB-EC"/>
</dbReference>
<dbReference type="EMBL" id="JBBMQO010000007">
    <property type="protein sequence ID" value="MEM5502443.1"/>
    <property type="molecule type" value="Genomic_DNA"/>
</dbReference>
<keyword evidence="5" id="KW-0808">Transferase</keyword>
<feature type="transmembrane region" description="Helical" evidence="3">
    <location>
        <begin position="6"/>
        <end position="26"/>
    </location>
</feature>
<gene>
    <name evidence="5" type="ORF">WNY59_12685</name>
</gene>
<name>A0ABU9T9L4_9HYPH</name>
<evidence type="ECO:0000259" key="4">
    <source>
        <dbReference type="PROSITE" id="PS50887"/>
    </source>
</evidence>
<evidence type="ECO:0000256" key="2">
    <source>
        <dbReference type="ARBA" id="ARBA00034247"/>
    </source>
</evidence>
<evidence type="ECO:0000313" key="6">
    <source>
        <dbReference type="Proteomes" id="UP001477870"/>
    </source>
</evidence>
<protein>
    <recommendedName>
        <fullName evidence="1">diguanylate cyclase</fullName>
        <ecNumber evidence="1">2.7.7.65</ecNumber>
    </recommendedName>
</protein>
<dbReference type="NCBIfam" id="TIGR00254">
    <property type="entry name" value="GGDEF"/>
    <property type="match status" value="1"/>
</dbReference>
<feature type="domain" description="GGDEF" evidence="4">
    <location>
        <begin position="251"/>
        <end position="382"/>
    </location>
</feature>
<dbReference type="InterPro" id="IPR050469">
    <property type="entry name" value="Diguanylate_Cyclase"/>
</dbReference>
<dbReference type="Pfam" id="PF00990">
    <property type="entry name" value="GGDEF"/>
    <property type="match status" value="1"/>
</dbReference>
<evidence type="ECO:0000313" key="5">
    <source>
        <dbReference type="EMBL" id="MEM5502443.1"/>
    </source>
</evidence>
<dbReference type="InterPro" id="IPR000160">
    <property type="entry name" value="GGDEF_dom"/>
</dbReference>
<dbReference type="PANTHER" id="PTHR45138">
    <property type="entry name" value="REGULATORY COMPONENTS OF SENSORY TRANSDUCTION SYSTEM"/>
    <property type="match status" value="1"/>
</dbReference>
<dbReference type="PANTHER" id="PTHR45138:SF9">
    <property type="entry name" value="DIGUANYLATE CYCLASE DGCM-RELATED"/>
    <property type="match status" value="1"/>
</dbReference>
<dbReference type="SMART" id="SM00267">
    <property type="entry name" value="GGDEF"/>
    <property type="match status" value="1"/>
</dbReference>
<keyword evidence="5" id="KW-0548">Nucleotidyltransferase</keyword>
<feature type="transmembrane region" description="Helical" evidence="3">
    <location>
        <begin position="116"/>
        <end position="137"/>
    </location>
</feature>
<feature type="transmembrane region" description="Helical" evidence="3">
    <location>
        <begin position="92"/>
        <end position="110"/>
    </location>
</feature>
<keyword evidence="6" id="KW-1185">Reference proteome</keyword>
<dbReference type="EC" id="2.7.7.65" evidence="1"/>
<keyword evidence="3" id="KW-1133">Transmembrane helix</keyword>
<feature type="transmembrane region" description="Helical" evidence="3">
    <location>
        <begin position="38"/>
        <end position="62"/>
    </location>
</feature>
<feature type="transmembrane region" description="Helical" evidence="3">
    <location>
        <begin position="149"/>
        <end position="171"/>
    </location>
</feature>
<keyword evidence="3" id="KW-0472">Membrane</keyword>
<reference evidence="5 6" key="1">
    <citation type="submission" date="2024-03" db="EMBL/GenBank/DDBJ databases">
        <title>Community enrichment and isolation of bacterial strains for fucoidan degradation.</title>
        <authorList>
            <person name="Sichert A."/>
        </authorList>
    </citation>
    <scope>NUCLEOTIDE SEQUENCE [LARGE SCALE GENOMIC DNA]</scope>
    <source>
        <strain evidence="5 6">AS62</strain>
    </source>
</reference>
<dbReference type="Proteomes" id="UP001477870">
    <property type="component" value="Unassembled WGS sequence"/>
</dbReference>
<dbReference type="CDD" id="cd01949">
    <property type="entry name" value="GGDEF"/>
    <property type="match status" value="1"/>
</dbReference>
<proteinExistence type="predicted"/>
<dbReference type="Gene3D" id="3.30.70.270">
    <property type="match status" value="1"/>
</dbReference>
<keyword evidence="3" id="KW-0812">Transmembrane</keyword>
<dbReference type="InterPro" id="IPR043128">
    <property type="entry name" value="Rev_trsase/Diguanyl_cyclase"/>
</dbReference>
<dbReference type="InterPro" id="IPR029787">
    <property type="entry name" value="Nucleotide_cyclase"/>
</dbReference>
<dbReference type="RefSeq" id="WP_342848763.1">
    <property type="nucleotide sequence ID" value="NZ_JBBMQO010000007.1"/>
</dbReference>
<evidence type="ECO:0000256" key="1">
    <source>
        <dbReference type="ARBA" id="ARBA00012528"/>
    </source>
</evidence>